<reference evidence="1 2" key="1">
    <citation type="journal article" date="2019" name="Sci. Rep.">
        <title>Orb-weaving spider Araneus ventricosus genome elucidates the spidroin gene catalogue.</title>
        <authorList>
            <person name="Kono N."/>
            <person name="Nakamura H."/>
            <person name="Ohtoshi R."/>
            <person name="Moran D.A.P."/>
            <person name="Shinohara A."/>
            <person name="Yoshida Y."/>
            <person name="Fujiwara M."/>
            <person name="Mori M."/>
            <person name="Tomita M."/>
            <person name="Arakawa K."/>
        </authorList>
    </citation>
    <scope>NUCLEOTIDE SEQUENCE [LARGE SCALE GENOMIC DNA]</scope>
</reference>
<evidence type="ECO:0000313" key="1">
    <source>
        <dbReference type="EMBL" id="GBL83760.1"/>
    </source>
</evidence>
<organism evidence="1 2">
    <name type="scientific">Araneus ventricosus</name>
    <name type="common">Orbweaver spider</name>
    <name type="synonym">Epeira ventricosa</name>
    <dbReference type="NCBI Taxonomy" id="182803"/>
    <lineage>
        <taxon>Eukaryota</taxon>
        <taxon>Metazoa</taxon>
        <taxon>Ecdysozoa</taxon>
        <taxon>Arthropoda</taxon>
        <taxon>Chelicerata</taxon>
        <taxon>Arachnida</taxon>
        <taxon>Araneae</taxon>
        <taxon>Araneomorphae</taxon>
        <taxon>Entelegynae</taxon>
        <taxon>Araneoidea</taxon>
        <taxon>Araneidae</taxon>
        <taxon>Araneus</taxon>
    </lineage>
</organism>
<proteinExistence type="predicted"/>
<comment type="caution">
    <text evidence="1">The sequence shown here is derived from an EMBL/GenBank/DDBJ whole genome shotgun (WGS) entry which is preliminary data.</text>
</comment>
<dbReference type="AlphaFoldDB" id="A0A4Y2AV90"/>
<dbReference type="Proteomes" id="UP000499080">
    <property type="component" value="Unassembled WGS sequence"/>
</dbReference>
<sequence length="88" mass="10155">MAIFTHILKSNQGNSDVPRLEVLRWDMLPHQSYSLNAATNVDCHLYQSRHSGLSGQRFGSYDDIKSWIDEMIFFEATRIFPAHNPFIA</sequence>
<protein>
    <submittedName>
        <fullName evidence="1">Uncharacterized protein</fullName>
    </submittedName>
</protein>
<gene>
    <name evidence="1" type="ORF">AVEN_132660_1</name>
</gene>
<name>A0A4Y2AV90_ARAVE</name>
<dbReference type="EMBL" id="BGPR01000034">
    <property type="protein sequence ID" value="GBL83760.1"/>
    <property type="molecule type" value="Genomic_DNA"/>
</dbReference>
<evidence type="ECO:0000313" key="2">
    <source>
        <dbReference type="Proteomes" id="UP000499080"/>
    </source>
</evidence>
<keyword evidence="2" id="KW-1185">Reference proteome</keyword>
<accession>A0A4Y2AV90</accession>